<dbReference type="OrthoDB" id="9807795at2"/>
<evidence type="ECO:0000256" key="8">
    <source>
        <dbReference type="SAM" id="Phobius"/>
    </source>
</evidence>
<proteinExistence type="predicted"/>
<dbReference type="InterPro" id="IPR029044">
    <property type="entry name" value="Nucleotide-diphossugar_trans"/>
</dbReference>
<feature type="transmembrane region" description="Helical" evidence="8">
    <location>
        <begin position="298"/>
        <end position="321"/>
    </location>
</feature>
<sequence length="349" mass="38904">MTRSLRTRSMTLLLAPGSAAMDTGTVSVSVLIPVYNEEDNIAPLCGRLIPALDGLGRSFEVIFVNDGSTDGTEAELQRVASDRRIRVINFRRNVGQTAAMMAGIDHARGDVIVPMDGDLQNDPQDIAGLLAKLDEGYDVVSGWRADRQDGFLLRTLPSKMANKLISTISGVKLNDYGCTLKAYRRQMLQGYRLYGEMHRFVPIYARWQGAKLTEMPVRHHPRRHGQSKYGLERVLKVVLDLVVVKFLTQYETKPIYIFGFAGLMFMGLSVLAGIYAIYLKLVDGISFILTPLPLLVTMGLVTGVMCILMGLLAELLVRIYFESQGKSHYSIKTMLNFDEPPPPDRSLRD</sequence>
<evidence type="ECO:0000256" key="3">
    <source>
        <dbReference type="ARBA" id="ARBA00022679"/>
    </source>
</evidence>
<keyword evidence="9" id="KW-0732">Signal</keyword>
<dbReference type="PANTHER" id="PTHR48090">
    <property type="entry name" value="UNDECAPRENYL-PHOSPHATE 4-DEOXY-4-FORMAMIDO-L-ARABINOSE TRANSFERASE-RELATED"/>
    <property type="match status" value="1"/>
</dbReference>
<evidence type="ECO:0000313" key="11">
    <source>
        <dbReference type="EMBL" id="KAA0586241.1"/>
    </source>
</evidence>
<accession>A0A5A9FW51</accession>
<keyword evidence="1" id="KW-1003">Cell membrane</keyword>
<feature type="chain" id="PRO_5022808035" evidence="9">
    <location>
        <begin position="21"/>
        <end position="349"/>
    </location>
</feature>
<dbReference type="EMBL" id="VTTN01000033">
    <property type="protein sequence ID" value="KAA0586241.1"/>
    <property type="molecule type" value="Genomic_DNA"/>
</dbReference>
<keyword evidence="3 11" id="KW-0808">Transferase</keyword>
<dbReference type="Pfam" id="PF00535">
    <property type="entry name" value="Glycos_transf_2"/>
    <property type="match status" value="1"/>
</dbReference>
<evidence type="ECO:0000256" key="6">
    <source>
        <dbReference type="ARBA" id="ARBA00022989"/>
    </source>
</evidence>
<evidence type="ECO:0000256" key="2">
    <source>
        <dbReference type="ARBA" id="ARBA00022676"/>
    </source>
</evidence>
<dbReference type="InterPro" id="IPR001173">
    <property type="entry name" value="Glyco_trans_2-like"/>
</dbReference>
<evidence type="ECO:0000256" key="9">
    <source>
        <dbReference type="SAM" id="SignalP"/>
    </source>
</evidence>
<evidence type="ECO:0000256" key="5">
    <source>
        <dbReference type="ARBA" id="ARBA00022985"/>
    </source>
</evidence>
<dbReference type="PANTHER" id="PTHR48090:SF3">
    <property type="entry name" value="UNDECAPRENYL-PHOSPHATE 4-DEOXY-4-FORMAMIDO-L-ARABINOSE TRANSFERASE"/>
    <property type="match status" value="1"/>
</dbReference>
<evidence type="ECO:0000259" key="10">
    <source>
        <dbReference type="Pfam" id="PF00535"/>
    </source>
</evidence>
<comment type="caution">
    <text evidence="11">The sequence shown here is derived from an EMBL/GenBank/DDBJ whole genome shotgun (WGS) entry which is preliminary data.</text>
</comment>
<name>A0A5A9FW51_AZOLI</name>
<keyword evidence="12" id="KW-1185">Reference proteome</keyword>
<dbReference type="CDD" id="cd04187">
    <property type="entry name" value="DPM1_like_bac"/>
    <property type="match status" value="1"/>
</dbReference>
<feature type="signal peptide" evidence="9">
    <location>
        <begin position="1"/>
        <end position="20"/>
    </location>
</feature>
<protein>
    <submittedName>
        <fullName evidence="11">Glycosyltransferase family 2 protein</fullName>
    </submittedName>
</protein>
<evidence type="ECO:0000313" key="12">
    <source>
        <dbReference type="Proteomes" id="UP000324927"/>
    </source>
</evidence>
<dbReference type="InterPro" id="IPR050256">
    <property type="entry name" value="Glycosyltransferase_2"/>
</dbReference>
<reference evidence="11 12" key="1">
    <citation type="submission" date="2019-08" db="EMBL/GenBank/DDBJ databases">
        <authorList>
            <person name="Grouzdev D."/>
            <person name="Tikhonova E."/>
            <person name="Kravchenko I."/>
        </authorList>
    </citation>
    <scope>NUCLEOTIDE SEQUENCE [LARGE SCALE GENOMIC DNA]</scope>
    <source>
        <strain evidence="11 12">59b</strain>
    </source>
</reference>
<gene>
    <name evidence="11" type="ORF">FZ942_34905</name>
</gene>
<keyword evidence="6 8" id="KW-1133">Transmembrane helix</keyword>
<evidence type="ECO:0000256" key="7">
    <source>
        <dbReference type="ARBA" id="ARBA00023136"/>
    </source>
</evidence>
<keyword evidence="4 8" id="KW-0812">Transmembrane</keyword>
<dbReference type="SUPFAM" id="SSF53448">
    <property type="entry name" value="Nucleotide-diphospho-sugar transferases"/>
    <property type="match status" value="1"/>
</dbReference>
<dbReference type="Proteomes" id="UP000324927">
    <property type="component" value="Unassembled WGS sequence"/>
</dbReference>
<dbReference type="Gene3D" id="3.90.550.10">
    <property type="entry name" value="Spore Coat Polysaccharide Biosynthesis Protein SpsA, Chain A"/>
    <property type="match status" value="1"/>
</dbReference>
<organism evidence="11 12">
    <name type="scientific">Azospirillum lipoferum</name>
    <dbReference type="NCBI Taxonomy" id="193"/>
    <lineage>
        <taxon>Bacteria</taxon>
        <taxon>Pseudomonadati</taxon>
        <taxon>Pseudomonadota</taxon>
        <taxon>Alphaproteobacteria</taxon>
        <taxon>Rhodospirillales</taxon>
        <taxon>Azospirillaceae</taxon>
        <taxon>Azospirillum</taxon>
    </lineage>
</organism>
<keyword evidence="5" id="KW-0448">Lipopolysaccharide biosynthesis</keyword>
<dbReference type="GO" id="GO:0005886">
    <property type="term" value="C:plasma membrane"/>
    <property type="evidence" value="ECO:0007669"/>
    <property type="project" value="TreeGrafter"/>
</dbReference>
<dbReference type="GO" id="GO:0009103">
    <property type="term" value="P:lipopolysaccharide biosynthetic process"/>
    <property type="evidence" value="ECO:0007669"/>
    <property type="project" value="UniProtKB-KW"/>
</dbReference>
<evidence type="ECO:0000256" key="4">
    <source>
        <dbReference type="ARBA" id="ARBA00022692"/>
    </source>
</evidence>
<dbReference type="AlphaFoldDB" id="A0A5A9FW51"/>
<keyword evidence="7 8" id="KW-0472">Membrane</keyword>
<feature type="domain" description="Glycosyltransferase 2-like" evidence="10">
    <location>
        <begin position="29"/>
        <end position="189"/>
    </location>
</feature>
<dbReference type="GO" id="GO:0016757">
    <property type="term" value="F:glycosyltransferase activity"/>
    <property type="evidence" value="ECO:0007669"/>
    <property type="project" value="UniProtKB-KW"/>
</dbReference>
<evidence type="ECO:0000256" key="1">
    <source>
        <dbReference type="ARBA" id="ARBA00022475"/>
    </source>
</evidence>
<feature type="transmembrane region" description="Helical" evidence="8">
    <location>
        <begin position="255"/>
        <end position="278"/>
    </location>
</feature>
<keyword evidence="2" id="KW-0328">Glycosyltransferase</keyword>